<dbReference type="RefSeq" id="WP_239169386.1">
    <property type="nucleotide sequence ID" value="NZ_BOMI01000165.1"/>
</dbReference>
<protein>
    <submittedName>
        <fullName evidence="1">DUF1269 domain-containing family protein</fullName>
    </submittedName>
</protein>
<proteinExistence type="predicted"/>
<organism evidence="1 2">
    <name type="scientific">Paractinoplanes deccanensis</name>
    <dbReference type="NCBI Taxonomy" id="113561"/>
    <lineage>
        <taxon>Bacteria</taxon>
        <taxon>Bacillati</taxon>
        <taxon>Actinomycetota</taxon>
        <taxon>Actinomycetes</taxon>
        <taxon>Micromonosporales</taxon>
        <taxon>Micromonosporaceae</taxon>
        <taxon>Paractinoplanes</taxon>
    </lineage>
</organism>
<comment type="caution">
    <text evidence="1">The sequence shown here is derived from an EMBL/GenBank/DDBJ whole genome shotgun (WGS) entry which is preliminary data.</text>
</comment>
<sequence length="188" mass="20181">MTIGPVQLLVLGFRHADLRGGIVEELERLRRSGAVRVIDALAVYKDAAGAIEVEDLSTLTTEEAVELGSRVGALVGLAIEGEPGMVAGRSLDDAGAWDVIGEIPRDSAAALILIEHHWAVPLRDAVVRAGGFRAADGFVGPDDLLEVGLLNAEEARAWHDLGGAATRVARRTRRRAARRVSRRTARRR</sequence>
<reference evidence="1 2" key="1">
    <citation type="submission" date="2021-01" db="EMBL/GenBank/DDBJ databases">
        <title>Whole genome shotgun sequence of Actinoplanes deccanensis NBRC 13994.</title>
        <authorList>
            <person name="Komaki H."/>
            <person name="Tamura T."/>
        </authorList>
    </citation>
    <scope>NUCLEOTIDE SEQUENCE [LARGE SCALE GENOMIC DNA]</scope>
    <source>
        <strain evidence="1 2">NBRC 13994</strain>
    </source>
</reference>
<evidence type="ECO:0000313" key="2">
    <source>
        <dbReference type="Proteomes" id="UP000609879"/>
    </source>
</evidence>
<dbReference type="Proteomes" id="UP000609879">
    <property type="component" value="Unassembled WGS sequence"/>
</dbReference>
<gene>
    <name evidence="1" type="ORF">Ade02nite_79730</name>
</gene>
<accession>A0ABQ3YH70</accession>
<dbReference type="EMBL" id="BOMI01000165">
    <property type="protein sequence ID" value="GID79332.1"/>
    <property type="molecule type" value="Genomic_DNA"/>
</dbReference>
<evidence type="ECO:0000313" key="1">
    <source>
        <dbReference type="EMBL" id="GID79332.1"/>
    </source>
</evidence>
<keyword evidence="2" id="KW-1185">Reference proteome</keyword>
<name>A0ABQ3YH70_9ACTN</name>